<dbReference type="GeneTree" id="ENSGT00940000157696"/>
<evidence type="ECO:0000256" key="1">
    <source>
        <dbReference type="SAM" id="MobiDB-lite"/>
    </source>
</evidence>
<dbReference type="AlphaFoldDB" id="A0A8C9KDW7"/>
<evidence type="ECO:0000313" key="3">
    <source>
        <dbReference type="Proteomes" id="UP000675900"/>
    </source>
</evidence>
<protein>
    <submittedName>
        <fullName evidence="2">Cell death inducing p53 target 1</fullName>
    </submittedName>
</protein>
<dbReference type="Ensembl" id="ENSPTIT00000020916.1">
    <property type="protein sequence ID" value="ENSPTIP00000016741.1"/>
    <property type="gene ID" value="ENSPTIG00000015399.1"/>
</dbReference>
<feature type="compositionally biased region" description="Pro residues" evidence="1">
    <location>
        <begin position="1"/>
        <end position="21"/>
    </location>
</feature>
<reference evidence="2" key="1">
    <citation type="submission" date="2025-08" db="UniProtKB">
        <authorList>
            <consortium name="Ensembl"/>
        </authorList>
    </citation>
    <scope>IDENTIFICATION</scope>
</reference>
<proteinExistence type="predicted"/>
<name>A0A8C9KDW7_PANTA</name>
<organism evidence="2 3">
    <name type="scientific">Panthera tigris altaica</name>
    <name type="common">Siberian tiger</name>
    <dbReference type="NCBI Taxonomy" id="74533"/>
    <lineage>
        <taxon>Eukaryota</taxon>
        <taxon>Metazoa</taxon>
        <taxon>Chordata</taxon>
        <taxon>Craniata</taxon>
        <taxon>Vertebrata</taxon>
        <taxon>Euteleostomi</taxon>
        <taxon>Mammalia</taxon>
        <taxon>Eutheria</taxon>
        <taxon>Laurasiatheria</taxon>
        <taxon>Carnivora</taxon>
        <taxon>Feliformia</taxon>
        <taxon>Felidae</taxon>
        <taxon>Pantherinae</taxon>
        <taxon>Panthera</taxon>
    </lineage>
</organism>
<feature type="region of interest" description="Disordered" evidence="1">
    <location>
        <begin position="1"/>
        <end position="33"/>
    </location>
</feature>
<evidence type="ECO:0000313" key="2">
    <source>
        <dbReference type="Ensembl" id="ENSPTIP00000016741.1"/>
    </source>
</evidence>
<reference evidence="2" key="2">
    <citation type="submission" date="2025-09" db="UniProtKB">
        <authorList>
            <consortium name="Ensembl"/>
        </authorList>
    </citation>
    <scope>IDENTIFICATION</scope>
</reference>
<accession>A0A8C9KDW7</accession>
<gene>
    <name evidence="2" type="primary">CDIP1</name>
</gene>
<dbReference type="Proteomes" id="UP000675900">
    <property type="component" value="Unassembled WGS sequence"/>
</dbReference>
<sequence>MQPPPGMSMPPADIGPPPYEPPGHAMPQPGFIPPHMNADGTYMPPGVIWAAA</sequence>
<keyword evidence="3" id="KW-1185">Reference proteome</keyword>